<organism evidence="2 3">
    <name type="scientific">Quercus lobata</name>
    <name type="common">Valley oak</name>
    <dbReference type="NCBI Taxonomy" id="97700"/>
    <lineage>
        <taxon>Eukaryota</taxon>
        <taxon>Viridiplantae</taxon>
        <taxon>Streptophyta</taxon>
        <taxon>Embryophyta</taxon>
        <taxon>Tracheophyta</taxon>
        <taxon>Spermatophyta</taxon>
        <taxon>Magnoliopsida</taxon>
        <taxon>eudicotyledons</taxon>
        <taxon>Gunneridae</taxon>
        <taxon>Pentapetalae</taxon>
        <taxon>rosids</taxon>
        <taxon>fabids</taxon>
        <taxon>Fagales</taxon>
        <taxon>Fagaceae</taxon>
        <taxon>Quercus</taxon>
    </lineage>
</organism>
<dbReference type="SUPFAM" id="SSF54236">
    <property type="entry name" value="Ubiquitin-like"/>
    <property type="match status" value="2"/>
</dbReference>
<evidence type="ECO:0000313" key="2">
    <source>
        <dbReference type="EnsemblPlants" id="QL05p082139:mrna"/>
    </source>
</evidence>
<dbReference type="Gene3D" id="3.10.20.90">
    <property type="entry name" value="Phosphatidylinositol 3-kinase Catalytic Subunit, Chain A, domain 1"/>
    <property type="match status" value="1"/>
</dbReference>
<evidence type="ECO:0000259" key="1">
    <source>
        <dbReference type="PROSITE" id="PS50053"/>
    </source>
</evidence>
<evidence type="ECO:0000313" key="3">
    <source>
        <dbReference type="Proteomes" id="UP000594261"/>
    </source>
</evidence>
<dbReference type="OMA" id="YKKIRVW"/>
<dbReference type="RefSeq" id="XP_030968575.1">
    <property type="nucleotide sequence ID" value="XM_031112715.1"/>
</dbReference>
<sequence>MDPQDSQSSDPAAHPPVNMNISLLYAGQLYAQTIPTAATVGEVKLLLHERFDIPLERVELHLNRLPLSDPLPDAMNMLDVYPHLNGKNELCLYKKIRVWIKTSSDEQYSLFVNEKHNVGRLKMMLNAKYGLDTMNKQLQFPENRVLDNGALLWIYGIREENQLYLK</sequence>
<dbReference type="EnsemblPlants" id="QL05p082139:mrna">
    <property type="protein sequence ID" value="QL05p082139:mrna"/>
    <property type="gene ID" value="QL05p082139"/>
</dbReference>
<name>A0A7N2LUS4_QUELO</name>
<dbReference type="InterPro" id="IPR000626">
    <property type="entry name" value="Ubiquitin-like_dom"/>
</dbReference>
<dbReference type="GeneID" id="115989055"/>
<reference evidence="2 3" key="1">
    <citation type="journal article" date="2016" name="G3 (Bethesda)">
        <title>First Draft Assembly and Annotation of the Genome of a California Endemic Oak Quercus lobata Nee (Fagaceae).</title>
        <authorList>
            <person name="Sork V.L."/>
            <person name="Fitz-Gibbon S.T."/>
            <person name="Puiu D."/>
            <person name="Crepeau M."/>
            <person name="Gugger P.F."/>
            <person name="Sherman R."/>
            <person name="Stevens K."/>
            <person name="Langley C.H."/>
            <person name="Pellegrini M."/>
            <person name="Salzberg S.L."/>
        </authorList>
    </citation>
    <scope>NUCLEOTIDE SEQUENCE [LARGE SCALE GENOMIC DNA]</scope>
    <source>
        <strain evidence="2 3">cv. SW786</strain>
    </source>
</reference>
<proteinExistence type="predicted"/>
<dbReference type="Gramene" id="QL05p082139:mrna">
    <property type="protein sequence ID" value="QL05p082139:mrna"/>
    <property type="gene ID" value="QL05p082139"/>
</dbReference>
<dbReference type="Proteomes" id="UP000594261">
    <property type="component" value="Chromosome 5"/>
</dbReference>
<accession>A0A7N2LUS4</accession>
<dbReference type="PROSITE" id="PS50053">
    <property type="entry name" value="UBIQUITIN_2"/>
    <property type="match status" value="1"/>
</dbReference>
<dbReference type="InParanoid" id="A0A7N2LUS4"/>
<dbReference type="KEGG" id="qlo:115989055"/>
<reference evidence="2" key="2">
    <citation type="submission" date="2021-01" db="UniProtKB">
        <authorList>
            <consortium name="EnsemblPlants"/>
        </authorList>
    </citation>
    <scope>IDENTIFICATION</scope>
</reference>
<gene>
    <name evidence="2" type="primary">LOC115989055</name>
</gene>
<protein>
    <recommendedName>
        <fullName evidence="1">Ubiquitin-like domain-containing protein</fullName>
    </recommendedName>
</protein>
<dbReference type="EMBL" id="LRBV02000005">
    <property type="status" value="NOT_ANNOTATED_CDS"/>
    <property type="molecule type" value="Genomic_DNA"/>
</dbReference>
<feature type="domain" description="Ubiquitin-like" evidence="1">
    <location>
        <begin position="96"/>
        <end position="166"/>
    </location>
</feature>
<dbReference type="AlphaFoldDB" id="A0A7N2LUS4"/>
<dbReference type="OrthoDB" id="10284466at2759"/>
<dbReference type="InterPro" id="IPR029071">
    <property type="entry name" value="Ubiquitin-like_domsf"/>
</dbReference>
<keyword evidence="3" id="KW-1185">Reference proteome</keyword>